<keyword evidence="2" id="KW-1185">Reference proteome</keyword>
<protein>
    <submittedName>
        <fullName evidence="1">DUF3304 domain-containing protein</fullName>
    </submittedName>
</protein>
<dbReference type="Pfam" id="PF11745">
    <property type="entry name" value="DUF3304"/>
    <property type="match status" value="1"/>
</dbReference>
<proteinExistence type="predicted"/>
<dbReference type="Proteomes" id="UP001219584">
    <property type="component" value="Chromosome"/>
</dbReference>
<dbReference type="EMBL" id="CP121464">
    <property type="protein sequence ID" value="WFR78657.1"/>
    <property type="molecule type" value="Genomic_DNA"/>
</dbReference>
<evidence type="ECO:0000313" key="1">
    <source>
        <dbReference type="EMBL" id="WFR78657.1"/>
    </source>
</evidence>
<gene>
    <name evidence="1" type="ORF">P9875_23585</name>
</gene>
<sequence length="182" mass="20013">MKHPRVDSPLFSIAVYGSKVEKQRSIFCKVKIMKWIIYLATALLLSGCALKARQLEEASPSPTATAQVGIVNHTGKYIYSASVDGAGGGNMARWGAGLANICCASIPRVWHPGMKVLVRWNMPEGHTDVVKEKMVEVEKYDRPGDIYMHFFENDEVRVVVSNAGGPSKIHPILHSEKPANLP</sequence>
<dbReference type="RefSeq" id="WP_278316758.1">
    <property type="nucleotide sequence ID" value="NZ_CP121464.1"/>
</dbReference>
<evidence type="ECO:0000313" key="2">
    <source>
        <dbReference type="Proteomes" id="UP001219584"/>
    </source>
</evidence>
<reference evidence="1 2" key="1">
    <citation type="submission" date="2023-04" db="EMBL/GenBank/DDBJ databases">
        <title>Nanopore sequencing of Janthinobacterium from water.</title>
        <authorList>
            <person name="Ciuchcinski K."/>
            <person name="Rokowska A."/>
            <person name="Dziewit L."/>
        </authorList>
    </citation>
    <scope>NUCLEOTIDE SEQUENCE [LARGE SCALE GENOMIC DNA]</scope>
    <source>
        <strain evidence="1 2">DEMB2</strain>
    </source>
</reference>
<dbReference type="InterPro" id="IPR021733">
    <property type="entry name" value="DUF3304"/>
</dbReference>
<accession>A0ABY8I3Q5</accession>
<organism evidence="1 2">
    <name type="scientific">Janthinobacterium rivuli</name>
    <dbReference type="NCBI Taxonomy" id="2751478"/>
    <lineage>
        <taxon>Bacteria</taxon>
        <taxon>Pseudomonadati</taxon>
        <taxon>Pseudomonadota</taxon>
        <taxon>Betaproteobacteria</taxon>
        <taxon>Burkholderiales</taxon>
        <taxon>Oxalobacteraceae</taxon>
        <taxon>Janthinobacterium</taxon>
    </lineage>
</organism>
<name>A0ABY8I3Q5_9BURK</name>